<dbReference type="EMBL" id="JACJTC010000001">
    <property type="protein sequence ID" value="MBD2609958.1"/>
    <property type="molecule type" value="Genomic_DNA"/>
</dbReference>
<keyword evidence="3" id="KW-1185">Reference proteome</keyword>
<evidence type="ECO:0000313" key="3">
    <source>
        <dbReference type="Proteomes" id="UP000606396"/>
    </source>
</evidence>
<dbReference type="RefSeq" id="WP_190948033.1">
    <property type="nucleotide sequence ID" value="NZ_JACJTC010000001.1"/>
</dbReference>
<organism evidence="2 3">
    <name type="scientific">Nostoc punctiforme FACHB-252</name>
    <dbReference type="NCBI Taxonomy" id="1357509"/>
    <lineage>
        <taxon>Bacteria</taxon>
        <taxon>Bacillati</taxon>
        <taxon>Cyanobacteriota</taxon>
        <taxon>Cyanophyceae</taxon>
        <taxon>Nostocales</taxon>
        <taxon>Nostocaceae</taxon>
        <taxon>Nostoc</taxon>
    </lineage>
</organism>
<evidence type="ECO:0000313" key="2">
    <source>
        <dbReference type="EMBL" id="MBD2609958.1"/>
    </source>
</evidence>
<keyword evidence="1" id="KW-1133">Transmembrane helix</keyword>
<evidence type="ECO:0000256" key="1">
    <source>
        <dbReference type="SAM" id="Phobius"/>
    </source>
</evidence>
<keyword evidence="1" id="KW-0472">Membrane</keyword>
<name>A0ABR8H4H9_NOSPU</name>
<accession>A0ABR8H4H9</accession>
<proteinExistence type="predicted"/>
<sequence length="61" mass="6658">MSLDTQESAIFTTGYAYALMQSLIQATLLISSISLLRVQAEISSISLLRVQAETCRQASSF</sequence>
<dbReference type="Proteomes" id="UP000606396">
    <property type="component" value="Unassembled WGS sequence"/>
</dbReference>
<reference evidence="2 3" key="1">
    <citation type="journal article" date="2020" name="ISME J.">
        <title>Comparative genomics reveals insights into cyanobacterial evolution and habitat adaptation.</title>
        <authorList>
            <person name="Chen M.Y."/>
            <person name="Teng W.K."/>
            <person name="Zhao L."/>
            <person name="Hu C.X."/>
            <person name="Zhou Y.K."/>
            <person name="Han B.P."/>
            <person name="Song L.R."/>
            <person name="Shu W.S."/>
        </authorList>
    </citation>
    <scope>NUCLEOTIDE SEQUENCE [LARGE SCALE GENOMIC DNA]</scope>
    <source>
        <strain evidence="2 3">FACHB-252</strain>
    </source>
</reference>
<feature type="transmembrane region" description="Helical" evidence="1">
    <location>
        <begin position="15"/>
        <end position="36"/>
    </location>
</feature>
<keyword evidence="1" id="KW-0812">Transmembrane</keyword>
<protein>
    <submittedName>
        <fullName evidence="2">Uncharacterized protein</fullName>
    </submittedName>
</protein>
<gene>
    <name evidence="2" type="ORF">H6G94_01490</name>
</gene>
<comment type="caution">
    <text evidence="2">The sequence shown here is derived from an EMBL/GenBank/DDBJ whole genome shotgun (WGS) entry which is preliminary data.</text>
</comment>